<reference evidence="13 14" key="2">
    <citation type="journal article" date="2023" name="Mol. Biol. Evol.">
        <title>Genomics of Secondarily Temperate Adaptation in the Only Non-Antarctic Icefish.</title>
        <authorList>
            <person name="Rivera-Colon A.G."/>
            <person name="Rayamajhi N."/>
            <person name="Minhas B.F."/>
            <person name="Madrigal G."/>
            <person name="Bilyk K.T."/>
            <person name="Yoon V."/>
            <person name="Hune M."/>
            <person name="Gregory S."/>
            <person name="Cheng C.H.C."/>
            <person name="Catchen J.M."/>
        </authorList>
    </citation>
    <scope>NUCLEOTIDE SEQUENCE [LARGE SCALE GENOMIC DNA]</scope>
    <source>
        <strain evidence="13">JMC-PN-2008</strain>
    </source>
</reference>
<keyword evidence="6" id="KW-1015">Disulfide bond</keyword>
<dbReference type="PROSITE" id="PS50835">
    <property type="entry name" value="IG_LIKE"/>
    <property type="match status" value="3"/>
</dbReference>
<accession>A0AAN7XGZ7</accession>
<evidence type="ECO:0000256" key="8">
    <source>
        <dbReference type="ARBA" id="ARBA00023319"/>
    </source>
</evidence>
<feature type="domain" description="Ig-like" evidence="12">
    <location>
        <begin position="29"/>
        <end position="99"/>
    </location>
</feature>
<feature type="chain" id="PRO_5042937392" evidence="10">
    <location>
        <begin position="20"/>
        <end position="544"/>
    </location>
</feature>
<dbReference type="InterPro" id="IPR035897">
    <property type="entry name" value="Toll_tir_struct_dom_sf"/>
</dbReference>
<keyword evidence="9" id="KW-0472">Membrane</keyword>
<dbReference type="Pfam" id="PF01582">
    <property type="entry name" value="TIR"/>
    <property type="match status" value="1"/>
</dbReference>
<sequence length="544" mass="61107">MKAAGWVYLLSVTLTVAQSHCGVSDLYHVSAGYLFVLRCPPEDKHTNVTWSREGGHNLPPGVEVIDGLLWFLPVQMSHNGSYTCEKRGKTGLRVTIGLSVSSDACPEGPETISFAEDVSSSVPCKQKEIFKLNTERNIRWLKDCKPVQRYTSVDKDGLMRLNGSSKRDAGKYTCLVDFTFNGQNFTAARSIRLNITKIGTVIAAEPIVEYPQQAVVVVKEGTPVELKCKAYIGYSEDNDTEMFWFVNNTFSDDFDGLKDSWHHVHEGGRVKGVSTLSIPKVLRQFINVPFSCCVQTSIGHKCGILWLQEADHRALYTSVSLCISASLAVLAATAAFLFFRVDLVLAYRKLLRHFSKQQISDGKLYDAYVSFLHPDTLTSDVTANFAMQILPKELETQGYSLFIRGRDDCPGEAVHGVISSMVCRCRRLIIILSPEIKSSTEGKTDEVEPLCDNQTQLCYEQKIGLHDALTRNEPRVILVEIGSVDYRCLPESLRYIQRKQGALKWKKPSLKTKKHIKFSSNRNFWKHLRYHMPSVPAGKQHTIV</sequence>
<evidence type="ECO:0000313" key="13">
    <source>
        <dbReference type="EMBL" id="KAK5860670.1"/>
    </source>
</evidence>
<feature type="domain" description="Ig-like" evidence="12">
    <location>
        <begin position="211"/>
        <end position="295"/>
    </location>
</feature>
<evidence type="ECO:0000256" key="7">
    <source>
        <dbReference type="ARBA" id="ARBA00023180"/>
    </source>
</evidence>
<dbReference type="SMART" id="SM00409">
    <property type="entry name" value="IG"/>
    <property type="match status" value="3"/>
</dbReference>
<evidence type="ECO:0000256" key="5">
    <source>
        <dbReference type="ARBA" id="ARBA00023027"/>
    </source>
</evidence>
<dbReference type="InterPro" id="IPR004074">
    <property type="entry name" value="IL-1_rcpt_I/II-typ"/>
</dbReference>
<dbReference type="InterPro" id="IPR036179">
    <property type="entry name" value="Ig-like_dom_sf"/>
</dbReference>
<feature type="domain" description="Ig-like" evidence="12">
    <location>
        <begin position="106"/>
        <end position="192"/>
    </location>
</feature>
<dbReference type="PRINTS" id="PR01536">
    <property type="entry name" value="INTRLKN1R12F"/>
</dbReference>
<dbReference type="PROSITE" id="PS50104">
    <property type="entry name" value="TIR"/>
    <property type="match status" value="1"/>
</dbReference>
<feature type="domain" description="TIR" evidence="11">
    <location>
        <begin position="363"/>
        <end position="532"/>
    </location>
</feature>
<dbReference type="InterPro" id="IPR015621">
    <property type="entry name" value="IL-1_rcpt_fam"/>
</dbReference>
<dbReference type="InterPro" id="IPR013783">
    <property type="entry name" value="Ig-like_fold"/>
</dbReference>
<gene>
    <name evidence="13" type="ORF">PBY51_022131</name>
</gene>
<evidence type="ECO:0000256" key="9">
    <source>
        <dbReference type="SAM" id="Phobius"/>
    </source>
</evidence>
<evidence type="ECO:0000256" key="3">
    <source>
        <dbReference type="ARBA" id="ARBA00022737"/>
    </source>
</evidence>
<dbReference type="InterPro" id="IPR007110">
    <property type="entry name" value="Ig-like_dom"/>
</dbReference>
<dbReference type="AlphaFoldDB" id="A0AAN7XGZ7"/>
<keyword evidence="7" id="KW-0325">Glycoprotein</keyword>
<keyword evidence="9" id="KW-0812">Transmembrane</keyword>
<proteinExistence type="inferred from homology"/>
<dbReference type="GO" id="GO:0004908">
    <property type="term" value="F:interleukin-1 receptor activity"/>
    <property type="evidence" value="ECO:0007669"/>
    <property type="project" value="InterPro"/>
</dbReference>
<dbReference type="EMBL" id="JAUZQC010000013">
    <property type="protein sequence ID" value="KAK5860670.1"/>
    <property type="molecule type" value="Genomic_DNA"/>
</dbReference>
<dbReference type="InterPro" id="IPR003599">
    <property type="entry name" value="Ig_sub"/>
</dbReference>
<keyword evidence="2 10" id="KW-0732">Signal</keyword>
<evidence type="ECO:0000256" key="4">
    <source>
        <dbReference type="ARBA" id="ARBA00022801"/>
    </source>
</evidence>
<evidence type="ECO:0000259" key="12">
    <source>
        <dbReference type="PROSITE" id="PS50835"/>
    </source>
</evidence>
<dbReference type="SUPFAM" id="SSF52200">
    <property type="entry name" value="Toll/Interleukin receptor TIR domain"/>
    <property type="match status" value="1"/>
</dbReference>
<evidence type="ECO:0000256" key="1">
    <source>
        <dbReference type="ARBA" id="ARBA00009752"/>
    </source>
</evidence>
<feature type="signal peptide" evidence="10">
    <location>
        <begin position="1"/>
        <end position="19"/>
    </location>
</feature>
<comment type="similarity">
    <text evidence="1">Belongs to the interleukin-1 receptor family.</text>
</comment>
<organism evidence="13 14">
    <name type="scientific">Eleginops maclovinus</name>
    <name type="common">Patagonian blennie</name>
    <name type="synonym">Eleginus maclovinus</name>
    <dbReference type="NCBI Taxonomy" id="56733"/>
    <lineage>
        <taxon>Eukaryota</taxon>
        <taxon>Metazoa</taxon>
        <taxon>Chordata</taxon>
        <taxon>Craniata</taxon>
        <taxon>Vertebrata</taxon>
        <taxon>Euteleostomi</taxon>
        <taxon>Actinopterygii</taxon>
        <taxon>Neopterygii</taxon>
        <taxon>Teleostei</taxon>
        <taxon>Neoteleostei</taxon>
        <taxon>Acanthomorphata</taxon>
        <taxon>Eupercaria</taxon>
        <taxon>Perciformes</taxon>
        <taxon>Notothenioidei</taxon>
        <taxon>Eleginopidae</taxon>
        <taxon>Eleginops</taxon>
    </lineage>
</organism>
<evidence type="ECO:0000256" key="10">
    <source>
        <dbReference type="SAM" id="SignalP"/>
    </source>
</evidence>
<keyword evidence="5" id="KW-0520">NAD</keyword>
<dbReference type="InterPro" id="IPR000157">
    <property type="entry name" value="TIR_dom"/>
</dbReference>
<dbReference type="PANTHER" id="PTHR11890">
    <property type="entry name" value="INTERLEUKIN-1 RECEPTOR FAMILY MEMBER"/>
    <property type="match status" value="1"/>
</dbReference>
<evidence type="ECO:0000259" key="11">
    <source>
        <dbReference type="PROSITE" id="PS50104"/>
    </source>
</evidence>
<dbReference type="Gene3D" id="2.60.40.10">
    <property type="entry name" value="Immunoglobulins"/>
    <property type="match status" value="3"/>
</dbReference>
<dbReference type="CDD" id="cd00096">
    <property type="entry name" value="Ig"/>
    <property type="match status" value="1"/>
</dbReference>
<dbReference type="SMART" id="SM00255">
    <property type="entry name" value="TIR"/>
    <property type="match status" value="1"/>
</dbReference>
<protein>
    <submittedName>
        <fullName evidence="13">Uncharacterized protein</fullName>
    </submittedName>
</protein>
<name>A0AAN7XGZ7_ELEMC</name>
<dbReference type="Proteomes" id="UP001346869">
    <property type="component" value="Unassembled WGS sequence"/>
</dbReference>
<keyword evidence="4" id="KW-0378">Hydrolase</keyword>
<evidence type="ECO:0000313" key="14">
    <source>
        <dbReference type="Proteomes" id="UP001346869"/>
    </source>
</evidence>
<dbReference type="PANTHER" id="PTHR11890:SF26">
    <property type="entry name" value="INTERLEUKIN-1 RECEPTOR TYPE 1"/>
    <property type="match status" value="1"/>
</dbReference>
<keyword evidence="8" id="KW-0393">Immunoglobulin domain</keyword>
<dbReference type="SUPFAM" id="SSF48726">
    <property type="entry name" value="Immunoglobulin"/>
    <property type="match status" value="2"/>
</dbReference>
<keyword evidence="9" id="KW-1133">Transmembrane helix</keyword>
<dbReference type="Gene3D" id="3.40.50.10140">
    <property type="entry name" value="Toll/interleukin-1 receptor homology (TIR) domain"/>
    <property type="match status" value="1"/>
</dbReference>
<evidence type="ECO:0000256" key="2">
    <source>
        <dbReference type="ARBA" id="ARBA00022729"/>
    </source>
</evidence>
<keyword evidence="3" id="KW-0677">Repeat</keyword>
<feature type="transmembrane region" description="Helical" evidence="9">
    <location>
        <begin position="314"/>
        <end position="339"/>
    </location>
</feature>
<dbReference type="GO" id="GO:0016787">
    <property type="term" value="F:hydrolase activity"/>
    <property type="evidence" value="ECO:0007669"/>
    <property type="project" value="UniProtKB-KW"/>
</dbReference>
<reference evidence="13 14" key="1">
    <citation type="journal article" date="2023" name="Genes (Basel)">
        <title>Chromosome-Level Genome Assembly and Circadian Gene Repertoire of the Patagonia Blennie Eleginops maclovinus-The Closest Ancestral Proxy of Antarctic Cryonotothenioids.</title>
        <authorList>
            <person name="Cheng C.C."/>
            <person name="Rivera-Colon A.G."/>
            <person name="Minhas B.F."/>
            <person name="Wilson L."/>
            <person name="Rayamajhi N."/>
            <person name="Vargas-Chacoff L."/>
            <person name="Catchen J.M."/>
        </authorList>
    </citation>
    <scope>NUCLEOTIDE SEQUENCE [LARGE SCALE GENOMIC DNA]</scope>
    <source>
        <strain evidence="13">JMC-PN-2008</strain>
    </source>
</reference>
<keyword evidence="14" id="KW-1185">Reference proteome</keyword>
<comment type="caution">
    <text evidence="13">The sequence shown here is derived from an EMBL/GenBank/DDBJ whole genome shotgun (WGS) entry which is preliminary data.</text>
</comment>
<evidence type="ECO:0000256" key="6">
    <source>
        <dbReference type="ARBA" id="ARBA00023157"/>
    </source>
</evidence>
<dbReference type="PRINTS" id="PR01537">
    <property type="entry name" value="INTRLKN1R1F"/>
</dbReference>